<name>A0A1F5T0B0_9BACT</name>
<dbReference type="Proteomes" id="UP000179001">
    <property type="component" value="Unassembled WGS sequence"/>
</dbReference>
<sequence length="496" mass="53084">MAKKIKQIWKSNRKLSRLIFFGILVFIFVSSASTFIAYANQNGFDGDHFGYGASSMGYVYGYGYWSEPYPTLTMTYGSCTSSCSVGSGNGMTITATFSSTPTGHPDISLDLPGTVNDVAYTAMTGTGAVWTYSYTAPSTASNQTATVAVRTMGGGGYTPVASTLTFTVNASAGGGSGSSGTSSPSDDSTSEDEPAEEVVVIVGDGETESIDLADSNQTTLATGATVTFSVAGGDHSLAVNSINLTLGTAVITVSSDPIDVDLAIGETSDVDVNGDGVDDLRLTLNDIISETQLDLTITGLNLDYTVEEETATGDEPTAESNVSSIPQRSGTPNLDNEKEGVKHFVALTGKTPTGNQWSVVHFIAYGTTESTKMSVRDRKGVVGDYYDIYGRVPVSNDDWSDIALILTSHKPHQRNVETEKQAIVDFIKVYKRLPNYSNVHDEWAMYYIAYNIRNIVRNIDAEKSAISTFKSVFRYVPSTSHHWSIMRAIAYSGASR</sequence>
<dbReference type="AlphaFoldDB" id="A0A1F5T0B0"/>
<feature type="region of interest" description="Disordered" evidence="1">
    <location>
        <begin position="173"/>
        <end position="196"/>
    </location>
</feature>
<accession>A0A1F5T0B0</accession>
<evidence type="ECO:0000256" key="1">
    <source>
        <dbReference type="SAM" id="MobiDB-lite"/>
    </source>
</evidence>
<protein>
    <submittedName>
        <fullName evidence="2">Uncharacterized protein</fullName>
    </submittedName>
</protein>
<organism evidence="2 3">
    <name type="scientific">Candidatus Falkowbacteria bacterium RIFOXYC2_FULL_36_12</name>
    <dbReference type="NCBI Taxonomy" id="1798002"/>
    <lineage>
        <taxon>Bacteria</taxon>
        <taxon>Candidatus Falkowiibacteriota</taxon>
    </lineage>
</organism>
<evidence type="ECO:0000313" key="2">
    <source>
        <dbReference type="EMBL" id="OGF32405.1"/>
    </source>
</evidence>
<reference evidence="2 3" key="1">
    <citation type="journal article" date="2016" name="Nat. Commun.">
        <title>Thousands of microbial genomes shed light on interconnected biogeochemical processes in an aquifer system.</title>
        <authorList>
            <person name="Anantharaman K."/>
            <person name="Brown C.T."/>
            <person name="Hug L.A."/>
            <person name="Sharon I."/>
            <person name="Castelle C.J."/>
            <person name="Probst A.J."/>
            <person name="Thomas B.C."/>
            <person name="Singh A."/>
            <person name="Wilkins M.J."/>
            <person name="Karaoz U."/>
            <person name="Brodie E.L."/>
            <person name="Williams K.H."/>
            <person name="Hubbard S.S."/>
            <person name="Banfield J.F."/>
        </authorList>
    </citation>
    <scope>NUCLEOTIDE SEQUENCE [LARGE SCALE GENOMIC DNA]</scope>
</reference>
<dbReference type="EMBL" id="MFGJ01000006">
    <property type="protein sequence ID" value="OGF32405.1"/>
    <property type="molecule type" value="Genomic_DNA"/>
</dbReference>
<feature type="compositionally biased region" description="Polar residues" evidence="1">
    <location>
        <begin position="318"/>
        <end position="334"/>
    </location>
</feature>
<evidence type="ECO:0000313" key="3">
    <source>
        <dbReference type="Proteomes" id="UP000179001"/>
    </source>
</evidence>
<dbReference type="STRING" id="1798002.A2478_03740"/>
<proteinExistence type="predicted"/>
<gene>
    <name evidence="2" type="ORF">A2478_03740</name>
</gene>
<feature type="region of interest" description="Disordered" evidence="1">
    <location>
        <begin position="310"/>
        <end position="336"/>
    </location>
</feature>
<comment type="caution">
    <text evidence="2">The sequence shown here is derived from an EMBL/GenBank/DDBJ whole genome shotgun (WGS) entry which is preliminary data.</text>
</comment>